<dbReference type="EMBL" id="CADEAL010003971">
    <property type="protein sequence ID" value="CAB1448265.1"/>
    <property type="molecule type" value="Genomic_DNA"/>
</dbReference>
<protein>
    <submittedName>
        <fullName evidence="1">Uncharacterized protein</fullName>
    </submittedName>
</protein>
<dbReference type="AlphaFoldDB" id="A0A9N7Z3A1"/>
<evidence type="ECO:0000313" key="2">
    <source>
        <dbReference type="Proteomes" id="UP001153269"/>
    </source>
</evidence>
<keyword evidence="2" id="KW-1185">Reference proteome</keyword>
<evidence type="ECO:0000313" key="1">
    <source>
        <dbReference type="EMBL" id="CAB1448265.1"/>
    </source>
</evidence>
<proteinExistence type="predicted"/>
<sequence length="110" mass="11797">MGLCVCSVVYLVTDVMNDSSLDDRPAAQSRELVSSEELLRGPTSAVTQILGGGGDLFNHHEEAAYRVLGNTRCKARPAVHEGSGRQVLLKEKSLVDKSAAPNGLQDLFTQ</sequence>
<reference evidence="1" key="1">
    <citation type="submission" date="2020-03" db="EMBL/GenBank/DDBJ databases">
        <authorList>
            <person name="Weist P."/>
        </authorList>
    </citation>
    <scope>NUCLEOTIDE SEQUENCE</scope>
</reference>
<organism evidence="1 2">
    <name type="scientific">Pleuronectes platessa</name>
    <name type="common">European plaice</name>
    <dbReference type="NCBI Taxonomy" id="8262"/>
    <lineage>
        <taxon>Eukaryota</taxon>
        <taxon>Metazoa</taxon>
        <taxon>Chordata</taxon>
        <taxon>Craniata</taxon>
        <taxon>Vertebrata</taxon>
        <taxon>Euteleostomi</taxon>
        <taxon>Actinopterygii</taxon>
        <taxon>Neopterygii</taxon>
        <taxon>Teleostei</taxon>
        <taxon>Neoteleostei</taxon>
        <taxon>Acanthomorphata</taxon>
        <taxon>Carangaria</taxon>
        <taxon>Pleuronectiformes</taxon>
        <taxon>Pleuronectoidei</taxon>
        <taxon>Pleuronectidae</taxon>
        <taxon>Pleuronectes</taxon>
    </lineage>
</organism>
<gene>
    <name evidence="1" type="ORF">PLEPLA_LOCUS35922</name>
</gene>
<comment type="caution">
    <text evidence="1">The sequence shown here is derived from an EMBL/GenBank/DDBJ whole genome shotgun (WGS) entry which is preliminary data.</text>
</comment>
<accession>A0A9N7Z3A1</accession>
<name>A0A9N7Z3A1_PLEPL</name>
<dbReference type="Proteomes" id="UP001153269">
    <property type="component" value="Unassembled WGS sequence"/>
</dbReference>